<dbReference type="GO" id="GO:0005886">
    <property type="term" value="C:plasma membrane"/>
    <property type="evidence" value="ECO:0007669"/>
    <property type="project" value="UniProtKB-SubCell"/>
</dbReference>
<gene>
    <name evidence="8" type="ORF">SAMN05216323_100921</name>
</gene>
<reference evidence="8 9" key="1">
    <citation type="submission" date="2016-09" db="EMBL/GenBank/DDBJ databases">
        <authorList>
            <person name="Capua I."/>
            <person name="De Benedictis P."/>
            <person name="Joannis T."/>
            <person name="Lombin L.H."/>
            <person name="Cattoli G."/>
        </authorList>
    </citation>
    <scope>NUCLEOTIDE SEQUENCE [LARGE SCALE GENOMIC DNA]</scope>
    <source>
        <strain evidence="8 9">A7P-90m</strain>
    </source>
</reference>
<dbReference type="PANTHER" id="PTHR30294">
    <property type="entry name" value="MEMBRANE COMPONENT OF ABC TRANSPORTER YHHJ-RELATED"/>
    <property type="match status" value="1"/>
</dbReference>
<dbReference type="Gene3D" id="3.40.190.10">
    <property type="entry name" value="Periplasmic binding protein-like II"/>
    <property type="match status" value="1"/>
</dbReference>
<organism evidence="8 9">
    <name type="scientific">Williamwhitmania taraxaci</name>
    <dbReference type="NCBI Taxonomy" id="1640674"/>
    <lineage>
        <taxon>Bacteria</taxon>
        <taxon>Pseudomonadati</taxon>
        <taxon>Bacteroidota</taxon>
        <taxon>Bacteroidia</taxon>
        <taxon>Bacteroidales</taxon>
        <taxon>Williamwhitmaniaceae</taxon>
        <taxon>Williamwhitmania</taxon>
    </lineage>
</organism>
<protein>
    <submittedName>
        <fullName evidence="8">ABC-2 type transport system permease protein</fullName>
    </submittedName>
</protein>
<dbReference type="STRING" id="1640674.SAMN05216323_100921"/>
<evidence type="ECO:0000256" key="6">
    <source>
        <dbReference type="SAM" id="Phobius"/>
    </source>
</evidence>
<dbReference type="InterPro" id="IPR013525">
    <property type="entry name" value="ABC2_TM"/>
</dbReference>
<feature type="transmembrane region" description="Helical" evidence="6">
    <location>
        <begin position="309"/>
        <end position="327"/>
    </location>
</feature>
<dbReference type="InterPro" id="IPR051449">
    <property type="entry name" value="ABC-2_transporter_component"/>
</dbReference>
<dbReference type="Pfam" id="PF12698">
    <property type="entry name" value="ABC2_membrane_3"/>
    <property type="match status" value="1"/>
</dbReference>
<keyword evidence="4 6" id="KW-1133">Transmembrane helix</keyword>
<comment type="subcellular location">
    <subcellularLocation>
        <location evidence="1">Cell membrane</location>
        <topology evidence="1">Multi-pass membrane protein</topology>
    </subcellularLocation>
</comment>
<evidence type="ECO:0000256" key="1">
    <source>
        <dbReference type="ARBA" id="ARBA00004651"/>
    </source>
</evidence>
<evidence type="ECO:0000256" key="3">
    <source>
        <dbReference type="ARBA" id="ARBA00022692"/>
    </source>
</evidence>
<feature type="transmembrane region" description="Helical" evidence="6">
    <location>
        <begin position="21"/>
        <end position="42"/>
    </location>
</feature>
<dbReference type="EMBL" id="FMYP01000009">
    <property type="protein sequence ID" value="SDB91608.1"/>
    <property type="molecule type" value="Genomic_DNA"/>
</dbReference>
<dbReference type="RefSeq" id="WP_092435983.1">
    <property type="nucleotide sequence ID" value="NZ_FMYP01000009.1"/>
</dbReference>
<evidence type="ECO:0000256" key="4">
    <source>
        <dbReference type="ARBA" id="ARBA00022989"/>
    </source>
</evidence>
<dbReference type="SUPFAM" id="SSF53850">
    <property type="entry name" value="Periplasmic binding protein-like II"/>
    <property type="match status" value="1"/>
</dbReference>
<evidence type="ECO:0000313" key="9">
    <source>
        <dbReference type="Proteomes" id="UP000199452"/>
    </source>
</evidence>
<accession>A0A1G6HBZ1</accession>
<name>A0A1G6HBZ1_9BACT</name>
<evidence type="ECO:0000256" key="5">
    <source>
        <dbReference type="ARBA" id="ARBA00023136"/>
    </source>
</evidence>
<keyword evidence="9" id="KW-1185">Reference proteome</keyword>
<feature type="transmembrane region" description="Helical" evidence="6">
    <location>
        <begin position="347"/>
        <end position="366"/>
    </location>
</feature>
<feature type="transmembrane region" description="Helical" evidence="6">
    <location>
        <begin position="399"/>
        <end position="419"/>
    </location>
</feature>
<keyword evidence="3 6" id="KW-0812">Transmembrane</keyword>
<keyword evidence="5 6" id="KW-0472">Membrane</keyword>
<proteinExistence type="predicted"/>
<evidence type="ECO:0000259" key="7">
    <source>
        <dbReference type="Pfam" id="PF12698"/>
    </source>
</evidence>
<feature type="transmembrane region" description="Helical" evidence="6">
    <location>
        <begin position="243"/>
        <end position="263"/>
    </location>
</feature>
<evidence type="ECO:0000313" key="8">
    <source>
        <dbReference type="EMBL" id="SDB91608.1"/>
    </source>
</evidence>
<feature type="domain" description="ABC-2 type transporter transmembrane" evidence="7">
    <location>
        <begin position="19"/>
        <end position="420"/>
    </location>
</feature>
<dbReference type="GO" id="GO:0140359">
    <property type="term" value="F:ABC-type transporter activity"/>
    <property type="evidence" value="ECO:0007669"/>
    <property type="project" value="InterPro"/>
</dbReference>
<evidence type="ECO:0000256" key="2">
    <source>
        <dbReference type="ARBA" id="ARBA00022475"/>
    </source>
</evidence>
<dbReference type="Proteomes" id="UP000199452">
    <property type="component" value="Unassembled WGS sequence"/>
</dbReference>
<keyword evidence="2" id="KW-1003">Cell membrane</keyword>
<dbReference type="OrthoDB" id="9768837at2"/>
<dbReference type="AlphaFoldDB" id="A0A1G6HBZ1"/>
<feature type="transmembrane region" description="Helical" evidence="6">
    <location>
        <begin position="182"/>
        <end position="202"/>
    </location>
</feature>
<sequence>MNKIFLIIQREYSVRVKKKSFIIMTLLGPLLFGSLMVGPALVAKYVKDDTIKKIAVIDETGKFVNLLPEKATIKFKYLSNTTLEQARKTFSSDSLYGVLYIPTVVEQPDGVRFFSEDQPNLELKNHMESSIGKEIERSKLATYNIADIDTILKTVKTEVSMRTIQWNEDGSEKESSTEMNMGIAYISGFAIYMFIFLFGAQVMRGVIEEKTSRIVEVIISSVKPFQLMMGKILGIAAVGLTQLLIWVMLTTAIVTIAKAVLVVDSSSQVQIQNTIDQASANPMAGNSAAMAPSSSKVEAIFTMLGNANLPYIIGCFFFFFIGGYLLYSSMFAAVGAAVDNETESQQFMLPVTIPLILSIFIMMSTFQDPDSSLSFWFSMIPFTSPIIMMARVPFGVPDWQLALSAAILIASFIGMTWLSSKIYRVGILMYGKKTSWKEMWKWMWYSN</sequence>
<dbReference type="PANTHER" id="PTHR30294:SF29">
    <property type="entry name" value="MULTIDRUG ABC TRANSPORTER PERMEASE YBHS-RELATED"/>
    <property type="match status" value="1"/>
</dbReference>